<dbReference type="EMBL" id="ACCU02000004">
    <property type="protein sequence ID" value="EEE43823.1"/>
    <property type="molecule type" value="Genomic_DNA"/>
</dbReference>
<evidence type="ECO:0000313" key="2">
    <source>
        <dbReference type="EMBL" id="EEE43823.1"/>
    </source>
</evidence>
<dbReference type="Pfam" id="PF00497">
    <property type="entry name" value="SBP_bac_3"/>
    <property type="match status" value="1"/>
</dbReference>
<dbReference type="AlphaFoldDB" id="A0A5E8GW51"/>
<comment type="caution">
    <text evidence="2">The sequence shown here is derived from an EMBL/GenBank/DDBJ whole genome shotgun (WGS) entry which is preliminary data.</text>
</comment>
<gene>
    <name evidence="2" type="ORF">SADFL11_1109</name>
</gene>
<dbReference type="Proteomes" id="UP000004703">
    <property type="component" value="Chromosome"/>
</dbReference>
<name>A0A5E8GW51_ROSAD</name>
<accession>A0A5E8GW51</accession>
<dbReference type="PANTHER" id="PTHR38834">
    <property type="entry name" value="PERIPLASMIC SUBSTRATE BINDING PROTEIN FAMILY 3"/>
    <property type="match status" value="1"/>
</dbReference>
<feature type="domain" description="Solute-binding protein family 3/N-terminal" evidence="1">
    <location>
        <begin position="27"/>
        <end position="240"/>
    </location>
</feature>
<proteinExistence type="predicted"/>
<organism evidence="2 3">
    <name type="scientific">Roseibium alexandrii (strain DSM 17067 / NCIMB 14079 / DFL-11)</name>
    <name type="common">Labrenzia alexandrii</name>
    <dbReference type="NCBI Taxonomy" id="244592"/>
    <lineage>
        <taxon>Bacteria</taxon>
        <taxon>Pseudomonadati</taxon>
        <taxon>Pseudomonadota</taxon>
        <taxon>Alphaproteobacteria</taxon>
        <taxon>Hyphomicrobiales</taxon>
        <taxon>Stappiaceae</taxon>
        <taxon>Roseibium</taxon>
    </lineage>
</organism>
<reference evidence="2 3" key="2">
    <citation type="submission" date="2013-04" db="EMBL/GenBank/DDBJ databases">
        <authorList>
            <person name="Fiebig A."/>
            <person name="Pradella S."/>
            <person name="Wagner-Doebler I."/>
        </authorList>
    </citation>
    <scope>NUCLEOTIDE SEQUENCE [LARGE SCALE GENOMIC DNA]</scope>
    <source>
        <strain evidence="3">DSM 17067 / NCIMB 14079 / DFL-11</strain>
    </source>
</reference>
<dbReference type="PANTHER" id="PTHR38834:SF3">
    <property type="entry name" value="SOLUTE-BINDING PROTEIN FAMILY 3_N-TERMINAL DOMAIN-CONTAINING PROTEIN"/>
    <property type="match status" value="1"/>
</dbReference>
<protein>
    <submittedName>
        <fullName evidence="2">ABC-type amino acid transport/signal transduction system, periplasmic component/domain protein</fullName>
    </submittedName>
</protein>
<sequence>MKVFLVTLFAYLFVCSPEAKSVERFVTSEFPPYVIFENGSISGIIPEIVEAAGQRLGKPISVEIVPWSRAQILVNASGGSVATGPLIRTCDRESNFTWLTSLPEVSSEFVLLARDPALLGLAEPVFKKLRVGLLGGTAYKKDVKSAGFNNIIEVETEIQNGKMLALGRTDLWASPRVVAERIYVELGHDISDLYVATTLRNEVMFLVTSKVADEVFLAAWRGAMSQIRQDGTLKRIVSKYQSDSTIDRLVKRPGC</sequence>
<dbReference type="Gene3D" id="3.40.190.10">
    <property type="entry name" value="Periplasmic binding protein-like II"/>
    <property type="match status" value="2"/>
</dbReference>
<dbReference type="SUPFAM" id="SSF53850">
    <property type="entry name" value="Periplasmic binding protein-like II"/>
    <property type="match status" value="1"/>
</dbReference>
<dbReference type="RefSeq" id="WP_008190402.1">
    <property type="nucleotide sequence ID" value="NZ_CM011002.1"/>
</dbReference>
<evidence type="ECO:0000313" key="3">
    <source>
        <dbReference type="Proteomes" id="UP000004703"/>
    </source>
</evidence>
<reference evidence="2 3" key="1">
    <citation type="submission" date="2008-01" db="EMBL/GenBank/DDBJ databases">
        <authorList>
            <person name="Wagner-Dobler I."/>
            <person name="Ferriera S."/>
            <person name="Johnson J."/>
            <person name="Kravitz S."/>
            <person name="Beeson K."/>
            <person name="Sutton G."/>
            <person name="Rogers Y.-H."/>
            <person name="Friedman R."/>
            <person name="Frazier M."/>
            <person name="Venter J.C."/>
        </authorList>
    </citation>
    <scope>NUCLEOTIDE SEQUENCE [LARGE SCALE GENOMIC DNA]</scope>
    <source>
        <strain evidence="3">DSM 17067 / NCIMB 14079 / DFL-11</strain>
    </source>
</reference>
<evidence type="ECO:0000259" key="1">
    <source>
        <dbReference type="Pfam" id="PF00497"/>
    </source>
</evidence>
<dbReference type="InterPro" id="IPR001638">
    <property type="entry name" value="Solute-binding_3/MltF_N"/>
</dbReference>